<dbReference type="GO" id="GO:0043130">
    <property type="term" value="F:ubiquitin binding"/>
    <property type="evidence" value="ECO:0007669"/>
    <property type="project" value="TreeGrafter"/>
</dbReference>
<name>A0A1Y3AZK3_EURMA</name>
<proteinExistence type="predicted"/>
<dbReference type="Pfam" id="PF05743">
    <property type="entry name" value="UEV"/>
    <property type="match status" value="1"/>
</dbReference>
<dbReference type="Proteomes" id="UP000194236">
    <property type="component" value="Unassembled WGS sequence"/>
</dbReference>
<comment type="caution">
    <text evidence="2">The sequence shown here is derived from an EMBL/GenBank/DDBJ whole genome shotgun (WGS) entry which is preliminary data.</text>
</comment>
<dbReference type="SUPFAM" id="SSF54495">
    <property type="entry name" value="UBC-like"/>
    <property type="match status" value="1"/>
</dbReference>
<evidence type="ECO:0000313" key="3">
    <source>
        <dbReference type="Proteomes" id="UP000194236"/>
    </source>
</evidence>
<dbReference type="GO" id="GO:0008333">
    <property type="term" value="P:endosome to lysosome transport"/>
    <property type="evidence" value="ECO:0007669"/>
    <property type="project" value="TreeGrafter"/>
</dbReference>
<evidence type="ECO:0000313" key="2">
    <source>
        <dbReference type="EMBL" id="OTF73234.1"/>
    </source>
</evidence>
<dbReference type="PANTHER" id="PTHR23306">
    <property type="entry name" value="TUMOR SUSCEPTIBILITY GENE 101 PROTEIN-RELATED"/>
    <property type="match status" value="1"/>
</dbReference>
<dbReference type="InterPro" id="IPR052070">
    <property type="entry name" value="ESCRT-I_UEV_domain"/>
</dbReference>
<dbReference type="Gene3D" id="3.10.110.10">
    <property type="entry name" value="Ubiquitin Conjugating Enzyme"/>
    <property type="match status" value="1"/>
</dbReference>
<dbReference type="OrthoDB" id="306304at2759"/>
<gene>
    <name evidence="2" type="ORF">BLA29_009874</name>
</gene>
<dbReference type="PANTHER" id="PTHR23306:SF3">
    <property type="entry name" value="TUMOR SUPPRESSOR PROTEIN 101"/>
    <property type="match status" value="1"/>
</dbReference>
<dbReference type="EMBL" id="MUJZ01052530">
    <property type="protein sequence ID" value="OTF73234.1"/>
    <property type="molecule type" value="Genomic_DNA"/>
</dbReference>
<accession>A0A1Y3AZK3</accession>
<dbReference type="PROSITE" id="PS51322">
    <property type="entry name" value="UEV"/>
    <property type="match status" value="1"/>
</dbReference>
<dbReference type="GO" id="GO:0015031">
    <property type="term" value="P:protein transport"/>
    <property type="evidence" value="ECO:0007669"/>
    <property type="project" value="InterPro"/>
</dbReference>
<dbReference type="CDD" id="cd11685">
    <property type="entry name" value="UEV_TSG101-like"/>
    <property type="match status" value="1"/>
</dbReference>
<reference evidence="2 3" key="1">
    <citation type="submission" date="2017-03" db="EMBL/GenBank/DDBJ databases">
        <title>Genome Survey of Euroglyphus maynei.</title>
        <authorList>
            <person name="Arlian L.G."/>
            <person name="Morgan M.S."/>
            <person name="Rider S.D."/>
        </authorList>
    </citation>
    <scope>NUCLEOTIDE SEQUENCE [LARGE SCALE GENOMIC DNA]</scope>
    <source>
        <strain evidence="2">Arlian Lab</strain>
        <tissue evidence="2">Whole body</tissue>
    </source>
</reference>
<dbReference type="InterPro" id="IPR008883">
    <property type="entry name" value="UEV_N"/>
</dbReference>
<sequence>MYRNLFAYIEKCTLPTGIKRDLIVLRGTIPITYRKNVYNIPISIWVLDNHPESAPICWVNPTKDMTIKVSEHVDQQGRVYLPYLSNWDHNSDLLGVIQVMIIIFGDMPPLYSKPKTTETPGNSQ</sequence>
<keyword evidence="3" id="KW-1185">Reference proteome</keyword>
<organism evidence="2 3">
    <name type="scientific">Euroglyphus maynei</name>
    <name type="common">Mayne's house dust mite</name>
    <dbReference type="NCBI Taxonomy" id="6958"/>
    <lineage>
        <taxon>Eukaryota</taxon>
        <taxon>Metazoa</taxon>
        <taxon>Ecdysozoa</taxon>
        <taxon>Arthropoda</taxon>
        <taxon>Chelicerata</taxon>
        <taxon>Arachnida</taxon>
        <taxon>Acari</taxon>
        <taxon>Acariformes</taxon>
        <taxon>Sarcoptiformes</taxon>
        <taxon>Astigmata</taxon>
        <taxon>Psoroptidia</taxon>
        <taxon>Analgoidea</taxon>
        <taxon>Pyroglyphidae</taxon>
        <taxon>Pyroglyphinae</taxon>
        <taxon>Euroglyphus</taxon>
    </lineage>
</organism>
<evidence type="ECO:0000259" key="1">
    <source>
        <dbReference type="PROSITE" id="PS51322"/>
    </source>
</evidence>
<dbReference type="GO" id="GO:0000813">
    <property type="term" value="C:ESCRT I complex"/>
    <property type="evidence" value="ECO:0007669"/>
    <property type="project" value="TreeGrafter"/>
</dbReference>
<dbReference type="InterPro" id="IPR016135">
    <property type="entry name" value="UBQ-conjugating_enzyme/RWD"/>
</dbReference>
<feature type="domain" description="UEV" evidence="1">
    <location>
        <begin position="1"/>
        <end position="114"/>
    </location>
</feature>
<protein>
    <submittedName>
        <fullName evidence="2">Tumor susceptibility gene 101-like protein</fullName>
    </submittedName>
</protein>
<dbReference type="AlphaFoldDB" id="A0A1Y3AZK3"/>